<gene>
    <name evidence="2" type="ORF">UW63_C0093G0005</name>
</gene>
<dbReference type="Proteomes" id="UP000034154">
    <property type="component" value="Unassembled WGS sequence"/>
</dbReference>
<evidence type="ECO:0000313" key="2">
    <source>
        <dbReference type="EMBL" id="KKT67910.1"/>
    </source>
</evidence>
<name>A0A0G1J9G5_9BACT</name>
<protein>
    <submittedName>
        <fullName evidence="2">Uncharacterized protein</fullName>
    </submittedName>
</protein>
<evidence type="ECO:0000256" key="1">
    <source>
        <dbReference type="SAM" id="MobiDB-lite"/>
    </source>
</evidence>
<proteinExistence type="predicted"/>
<sequence length="272" mass="30537">MAPKYRQIPTKTPESFDFNDIPSDFGRMFWLMLPIALDSEGRGIDNTQWLRSKLFPIREDDVTEQICSTMDWLATKGMIVRYQAEGRKYFYSVNFKTYQTGTDKESQSFLPAPPPLEKPTPDLLQTNSGVTPDLLQTNSGVTPDQVRVNAIQYNADADADASGTQKKLPLAAAPSDPADRIWRQIKSGSLTIPPSLRETVIPIIDEALRRNNLDEDITAAEGKKYYDAYCKTRSKQGSFYSPHGKGWIDWWAQGSIPKSGNGAGHTYAEEFK</sequence>
<evidence type="ECO:0000313" key="3">
    <source>
        <dbReference type="Proteomes" id="UP000034154"/>
    </source>
</evidence>
<organism evidence="2 3">
    <name type="scientific">Candidatus Uhrbacteria bacterium GW2011_GWF2_44_350</name>
    <dbReference type="NCBI Taxonomy" id="1619000"/>
    <lineage>
        <taxon>Bacteria</taxon>
        <taxon>Candidatus Uhriibacteriota</taxon>
    </lineage>
</organism>
<dbReference type="EMBL" id="LCJB01000093">
    <property type="protein sequence ID" value="KKT67910.1"/>
    <property type="molecule type" value="Genomic_DNA"/>
</dbReference>
<reference evidence="2 3" key="1">
    <citation type="journal article" date="2015" name="Nature">
        <title>rRNA introns, odd ribosomes, and small enigmatic genomes across a large radiation of phyla.</title>
        <authorList>
            <person name="Brown C.T."/>
            <person name="Hug L.A."/>
            <person name="Thomas B.C."/>
            <person name="Sharon I."/>
            <person name="Castelle C.J."/>
            <person name="Singh A."/>
            <person name="Wilkins M.J."/>
            <person name="Williams K.H."/>
            <person name="Banfield J.F."/>
        </authorList>
    </citation>
    <scope>NUCLEOTIDE SEQUENCE [LARGE SCALE GENOMIC DNA]</scope>
</reference>
<dbReference type="AlphaFoldDB" id="A0A0G1J9G5"/>
<comment type="caution">
    <text evidence="2">The sequence shown here is derived from an EMBL/GenBank/DDBJ whole genome shotgun (WGS) entry which is preliminary data.</text>
</comment>
<accession>A0A0G1J9G5</accession>
<feature type="region of interest" description="Disordered" evidence="1">
    <location>
        <begin position="104"/>
        <end position="133"/>
    </location>
</feature>